<evidence type="ECO:0000256" key="3">
    <source>
        <dbReference type="ARBA" id="ARBA00022500"/>
    </source>
</evidence>
<evidence type="ECO:0000313" key="12">
    <source>
        <dbReference type="EMBL" id="AIG28848.1"/>
    </source>
</evidence>
<dbReference type="GO" id="GO:0007165">
    <property type="term" value="P:signal transduction"/>
    <property type="evidence" value="ECO:0007669"/>
    <property type="project" value="UniProtKB-KW"/>
</dbReference>
<evidence type="ECO:0000256" key="5">
    <source>
        <dbReference type="ARBA" id="ARBA00022989"/>
    </source>
</evidence>
<dbReference type="Gene3D" id="3.30.450.20">
    <property type="entry name" value="PAS domain"/>
    <property type="match status" value="1"/>
</dbReference>
<dbReference type="SUPFAM" id="SSF58104">
    <property type="entry name" value="Methyl-accepting chemotaxis protein (MCP) signaling domain"/>
    <property type="match status" value="1"/>
</dbReference>
<dbReference type="RefSeq" id="WP_003334079.1">
    <property type="nucleotide sequence ID" value="NZ_CP007806.1"/>
</dbReference>
<dbReference type="Proteomes" id="UP000005850">
    <property type="component" value="Chromosome"/>
</dbReference>
<keyword evidence="4 10" id="KW-0812">Transmembrane</keyword>
<dbReference type="Pfam" id="PF02743">
    <property type="entry name" value="dCache_1"/>
    <property type="match status" value="1"/>
</dbReference>
<organism evidence="12 13">
    <name type="scientific">Brevibacillus laterosporus LMG 15441</name>
    <dbReference type="NCBI Taxonomy" id="1042163"/>
    <lineage>
        <taxon>Bacteria</taxon>
        <taxon>Bacillati</taxon>
        <taxon>Bacillota</taxon>
        <taxon>Bacilli</taxon>
        <taxon>Bacillales</taxon>
        <taxon>Paenibacillaceae</taxon>
        <taxon>Brevibacillus</taxon>
    </lineage>
</organism>
<dbReference type="PANTHER" id="PTHR32089:SF112">
    <property type="entry name" value="LYSOZYME-LIKE PROTEIN-RELATED"/>
    <property type="match status" value="1"/>
</dbReference>
<dbReference type="Gene3D" id="6.10.340.10">
    <property type="match status" value="1"/>
</dbReference>
<comment type="subcellular location">
    <subcellularLocation>
        <location evidence="1">Cell membrane</location>
        <topology evidence="1">Multi-pass membrane protein</topology>
    </subcellularLocation>
</comment>
<dbReference type="InterPro" id="IPR004089">
    <property type="entry name" value="MCPsignal_dom"/>
</dbReference>
<evidence type="ECO:0000313" key="13">
    <source>
        <dbReference type="Proteomes" id="UP000005850"/>
    </source>
</evidence>
<feature type="region of interest" description="Disordered" evidence="9">
    <location>
        <begin position="616"/>
        <end position="670"/>
    </location>
</feature>
<evidence type="ECO:0000256" key="8">
    <source>
        <dbReference type="PROSITE-ProRule" id="PRU00284"/>
    </source>
</evidence>
<dbReference type="Pfam" id="PF00015">
    <property type="entry name" value="MCPsignal"/>
    <property type="match status" value="1"/>
</dbReference>
<evidence type="ECO:0000256" key="2">
    <source>
        <dbReference type="ARBA" id="ARBA00022475"/>
    </source>
</evidence>
<dbReference type="PANTHER" id="PTHR32089">
    <property type="entry name" value="METHYL-ACCEPTING CHEMOTAXIS PROTEIN MCPB"/>
    <property type="match status" value="1"/>
</dbReference>
<evidence type="ECO:0000256" key="9">
    <source>
        <dbReference type="SAM" id="MobiDB-lite"/>
    </source>
</evidence>
<dbReference type="SMART" id="SM00283">
    <property type="entry name" value="MA"/>
    <property type="match status" value="1"/>
</dbReference>
<evidence type="ECO:0000259" key="11">
    <source>
        <dbReference type="PROSITE" id="PS50111"/>
    </source>
</evidence>
<sequence>MSFRLQFKSIKAQLLFIIGGLLVTTCIGLTLLAYFTAQKQIENTAETMLSPLAQQTANYYEDKLKNEVTFIEGVASRKEIENYQTNPQEAQDSVSRLIKKRGASKWGIADLSGKVVLGPQSNTSIAQRDYFKNARAGHSNTSDVIVSMENNSLIIIFATPIYLEEKINSVLYMEYKVDKLLEMISDLTFSKTGRAYALNKQGTVVAHENMELVFSQENVIKAAETDPALRDLAELDQKMISGVNGTGSYEYNGVKKYVGFAPIPLTGGGLAIYIEQDDLLNGTVIMRNYLFAISSVFLLLGGIAVYYYSYSLSRSIQGFKNIFSFMAKGELSTAIDQKLLNRRDEIGDMSHLLEDMKRSFGGLIGVIQKQSTEIDRSSHNLSSISQEMSTATETVSNSIQEVATGVTSQTEELVEISEILTSYGKGLDDMVASIEDVDHNGKNIHARASESNENMDKLIVSVEQVNQIFKEFIDRIVAANENLNGVHHITTAINEIAEQTNLLALNAAIEAARAGESGRGFAVVADEVRKLAEQSRQSAQMIADMITSVSSDSDQMLENARSMSQAMSGQKEEMDLAMSSFREIIREIENINPKLEQISYSAQQMQKQKEEILEKVETSSSISEEVAASSEEIAATSEQASAAAQEVHATASSLAGMTKQMQEELERFKV</sequence>
<dbReference type="EMBL" id="CP007806">
    <property type="protein sequence ID" value="AIG28848.1"/>
    <property type="molecule type" value="Genomic_DNA"/>
</dbReference>
<evidence type="ECO:0000256" key="4">
    <source>
        <dbReference type="ARBA" id="ARBA00022692"/>
    </source>
</evidence>
<evidence type="ECO:0000256" key="6">
    <source>
        <dbReference type="ARBA" id="ARBA00023136"/>
    </source>
</evidence>
<gene>
    <name evidence="12" type="primary">mcpB_7</name>
    <name evidence="12" type="ORF">BRLA_c045840</name>
</gene>
<dbReference type="GO" id="GO:0006935">
    <property type="term" value="P:chemotaxis"/>
    <property type="evidence" value="ECO:0007669"/>
    <property type="project" value="UniProtKB-KW"/>
</dbReference>
<proteinExistence type="predicted"/>
<dbReference type="STRING" id="1042163.BRLA_c045840"/>
<feature type="transmembrane region" description="Helical" evidence="10">
    <location>
        <begin position="12"/>
        <end position="35"/>
    </location>
</feature>
<name>A0A075RCC5_BRELA</name>
<feature type="domain" description="Methyl-accepting transducer" evidence="11">
    <location>
        <begin position="384"/>
        <end position="634"/>
    </location>
</feature>
<keyword evidence="7 8" id="KW-0807">Transducer</keyword>
<dbReference type="HOGENOM" id="CLU_000445_107_19_9"/>
<dbReference type="Gene3D" id="1.10.287.950">
    <property type="entry name" value="Methyl-accepting chemotaxis protein"/>
    <property type="match status" value="1"/>
</dbReference>
<protein>
    <submittedName>
        <fullName evidence="12">Methyl-accepting chemotaxis protein McpB</fullName>
    </submittedName>
</protein>
<keyword evidence="3" id="KW-0145">Chemotaxis</keyword>
<keyword evidence="5 10" id="KW-1133">Transmembrane helix</keyword>
<reference evidence="12 13" key="1">
    <citation type="journal article" date="2011" name="J. Bacteriol.">
        <title>Genome sequence of Brevibacillus laterosporus LMG 15441, a pathogen of invertebrates.</title>
        <authorList>
            <person name="Djukic M."/>
            <person name="Poehlein A."/>
            <person name="Thurmer A."/>
            <person name="Daniel R."/>
        </authorList>
    </citation>
    <scope>NUCLEOTIDE SEQUENCE [LARGE SCALE GENOMIC DNA]</scope>
    <source>
        <strain evidence="12 13">LMG 15441</strain>
    </source>
</reference>
<feature type="compositionally biased region" description="Basic and acidic residues" evidence="9">
    <location>
        <begin position="661"/>
        <end position="670"/>
    </location>
</feature>
<dbReference type="InterPro" id="IPR033479">
    <property type="entry name" value="dCache_1"/>
</dbReference>
<evidence type="ECO:0000256" key="1">
    <source>
        <dbReference type="ARBA" id="ARBA00004651"/>
    </source>
</evidence>
<dbReference type="CDD" id="cd12912">
    <property type="entry name" value="PDC2_MCP_like"/>
    <property type="match status" value="1"/>
</dbReference>
<keyword evidence="6 10" id="KW-0472">Membrane</keyword>
<keyword evidence="2" id="KW-1003">Cell membrane</keyword>
<evidence type="ECO:0000256" key="10">
    <source>
        <dbReference type="SAM" id="Phobius"/>
    </source>
</evidence>
<dbReference type="GO" id="GO:0005886">
    <property type="term" value="C:plasma membrane"/>
    <property type="evidence" value="ECO:0007669"/>
    <property type="project" value="UniProtKB-SubCell"/>
</dbReference>
<accession>A0A075RCC5</accession>
<feature type="transmembrane region" description="Helical" evidence="10">
    <location>
        <begin position="289"/>
        <end position="310"/>
    </location>
</feature>
<dbReference type="PROSITE" id="PS50111">
    <property type="entry name" value="CHEMOTAXIS_TRANSDUC_2"/>
    <property type="match status" value="1"/>
</dbReference>
<evidence type="ECO:0000256" key="7">
    <source>
        <dbReference type="ARBA" id="ARBA00023224"/>
    </source>
</evidence>
<dbReference type="KEGG" id="blr:BRLA_c045840"/>
<keyword evidence="13" id="KW-1185">Reference proteome</keyword>
<dbReference type="AlphaFoldDB" id="A0A075RCC5"/>
<feature type="compositionally biased region" description="Low complexity" evidence="9">
    <location>
        <begin position="618"/>
        <end position="653"/>
    </location>
</feature>
<dbReference type="eggNOG" id="COG0840">
    <property type="taxonomic scope" value="Bacteria"/>
</dbReference>